<keyword evidence="3" id="KW-1185">Reference proteome</keyword>
<evidence type="ECO:0000313" key="2">
    <source>
        <dbReference type="EMBL" id="KAK0423768.1"/>
    </source>
</evidence>
<evidence type="ECO:0000256" key="1">
    <source>
        <dbReference type="SAM" id="SignalP"/>
    </source>
</evidence>
<dbReference type="Proteomes" id="UP001175271">
    <property type="component" value="Unassembled WGS sequence"/>
</dbReference>
<name>A0AA39M7N3_9BILA</name>
<comment type="caution">
    <text evidence="2">The sequence shown here is derived from an EMBL/GenBank/DDBJ whole genome shotgun (WGS) entry which is preliminary data.</text>
</comment>
<protein>
    <submittedName>
        <fullName evidence="2">Uncharacterized protein</fullName>
    </submittedName>
</protein>
<sequence>MKKLLVLAILLVAEAVAIDSIAHRWLDPTPRDWAWAARRSASVDPDNCFPDIDSLATVAGACFHAEKKLYVCTSDSLFNDSVQVIVTIGFGKLIYFQKHDLKEDSGCHDTKDSRFQVCFDPNGNDKLIHVSIQFNGSVLNEAALPFWNSTQASS</sequence>
<proteinExistence type="predicted"/>
<gene>
    <name evidence="2" type="ORF">QR680_008320</name>
</gene>
<reference evidence="2" key="1">
    <citation type="submission" date="2023-06" db="EMBL/GenBank/DDBJ databases">
        <title>Genomic analysis of the entomopathogenic nematode Steinernema hermaphroditum.</title>
        <authorList>
            <person name="Schwarz E.M."/>
            <person name="Heppert J.K."/>
            <person name="Baniya A."/>
            <person name="Schwartz H.T."/>
            <person name="Tan C.-H."/>
            <person name="Antoshechkin I."/>
            <person name="Sternberg P.W."/>
            <person name="Goodrich-Blair H."/>
            <person name="Dillman A.R."/>
        </authorList>
    </citation>
    <scope>NUCLEOTIDE SEQUENCE</scope>
    <source>
        <strain evidence="2">PS9179</strain>
        <tissue evidence="2">Whole animal</tissue>
    </source>
</reference>
<evidence type="ECO:0000313" key="3">
    <source>
        <dbReference type="Proteomes" id="UP001175271"/>
    </source>
</evidence>
<keyword evidence="1" id="KW-0732">Signal</keyword>
<dbReference type="AlphaFoldDB" id="A0AA39M7N3"/>
<dbReference type="EMBL" id="JAUCMV010000001">
    <property type="protein sequence ID" value="KAK0423768.1"/>
    <property type="molecule type" value="Genomic_DNA"/>
</dbReference>
<accession>A0AA39M7N3</accession>
<feature type="chain" id="PRO_5041237336" evidence="1">
    <location>
        <begin position="18"/>
        <end position="154"/>
    </location>
</feature>
<organism evidence="2 3">
    <name type="scientific">Steinernema hermaphroditum</name>
    <dbReference type="NCBI Taxonomy" id="289476"/>
    <lineage>
        <taxon>Eukaryota</taxon>
        <taxon>Metazoa</taxon>
        <taxon>Ecdysozoa</taxon>
        <taxon>Nematoda</taxon>
        <taxon>Chromadorea</taxon>
        <taxon>Rhabditida</taxon>
        <taxon>Tylenchina</taxon>
        <taxon>Panagrolaimomorpha</taxon>
        <taxon>Strongyloidoidea</taxon>
        <taxon>Steinernematidae</taxon>
        <taxon>Steinernema</taxon>
    </lineage>
</organism>
<feature type="signal peptide" evidence="1">
    <location>
        <begin position="1"/>
        <end position="17"/>
    </location>
</feature>